<proteinExistence type="inferred from homology"/>
<keyword evidence="3" id="KW-1185">Reference proteome</keyword>
<dbReference type="EMBL" id="MU404350">
    <property type="protein sequence ID" value="KAI1618742.1"/>
    <property type="molecule type" value="Genomic_DNA"/>
</dbReference>
<keyword evidence="1" id="KW-0496">Mitochondrion</keyword>
<dbReference type="AlphaFoldDB" id="A0AAN6IHY7"/>
<dbReference type="Pfam" id="PF09424">
    <property type="entry name" value="YqeY"/>
    <property type="match status" value="1"/>
</dbReference>
<dbReference type="InterPro" id="IPR042184">
    <property type="entry name" value="YqeY/Aim41_N"/>
</dbReference>
<gene>
    <name evidence="1" type="primary">AIM41</name>
    <name evidence="2" type="ORF">EDD36DRAFT_40550</name>
</gene>
<evidence type="ECO:0000256" key="1">
    <source>
        <dbReference type="RuleBase" id="RU365099"/>
    </source>
</evidence>
<dbReference type="GO" id="GO:0016884">
    <property type="term" value="F:carbon-nitrogen ligase activity, with glutamine as amido-N-donor"/>
    <property type="evidence" value="ECO:0007669"/>
    <property type="project" value="UniProtKB-UniRule"/>
</dbReference>
<dbReference type="Gene3D" id="1.10.1510.10">
    <property type="entry name" value="Uncharacterised protein YqeY/AIM41 PF09424, N-terminal domain"/>
    <property type="match status" value="1"/>
</dbReference>
<comment type="caution">
    <text evidence="2">The sequence shown here is derived from an EMBL/GenBank/DDBJ whole genome shotgun (WGS) entry which is preliminary data.</text>
</comment>
<comment type="similarity">
    <text evidence="1">Belongs to the AIM41 family.</text>
</comment>
<evidence type="ECO:0000313" key="2">
    <source>
        <dbReference type="EMBL" id="KAI1618742.1"/>
    </source>
</evidence>
<comment type="subcellular location">
    <subcellularLocation>
        <location evidence="1">Mitochondrion</location>
    </subcellularLocation>
</comment>
<dbReference type="InterPro" id="IPR019004">
    <property type="entry name" value="YqeY/Aim41"/>
</dbReference>
<evidence type="ECO:0000313" key="3">
    <source>
        <dbReference type="Proteomes" id="UP001203852"/>
    </source>
</evidence>
<organism evidence="2 3">
    <name type="scientific">Exophiala viscosa</name>
    <dbReference type="NCBI Taxonomy" id="2486360"/>
    <lineage>
        <taxon>Eukaryota</taxon>
        <taxon>Fungi</taxon>
        <taxon>Dikarya</taxon>
        <taxon>Ascomycota</taxon>
        <taxon>Pezizomycotina</taxon>
        <taxon>Eurotiomycetes</taxon>
        <taxon>Chaetothyriomycetidae</taxon>
        <taxon>Chaetothyriales</taxon>
        <taxon>Herpotrichiellaceae</taxon>
        <taxon>Exophiala</taxon>
    </lineage>
</organism>
<dbReference type="PANTHER" id="PTHR28055">
    <property type="entry name" value="ALTERED INHERITANCE OF MITOCHONDRIA PROTEIN 41, MITOCHONDRIAL"/>
    <property type="match status" value="1"/>
</dbReference>
<dbReference type="GO" id="GO:0005739">
    <property type="term" value="C:mitochondrion"/>
    <property type="evidence" value="ECO:0007669"/>
    <property type="project" value="UniProtKB-SubCell"/>
</dbReference>
<dbReference type="PANTHER" id="PTHR28055:SF1">
    <property type="entry name" value="ALTERED INHERITANCE OF MITOCHONDRIA PROTEIN 41, MITOCHONDRIAL"/>
    <property type="match status" value="1"/>
</dbReference>
<accession>A0AAN6IHY7</accession>
<name>A0AAN6IHY7_9EURO</name>
<dbReference type="SUPFAM" id="SSF89095">
    <property type="entry name" value="GatB/YqeY motif"/>
    <property type="match status" value="1"/>
</dbReference>
<sequence>MSSACTMISLPLAERAVCRRCLYRNAITGLRWSSTSSTTPSASPLLAKLKNDLKSAMRAKDTARLNVIRGTISEINRAASGSNPINTDMQVLALLRKRKGASEQAKKEAEDAKRDDLAEKEAKEIVVLDELTSSVQLMTPVEMRKIVRARLESLRSSTSGELKPGPVLKELLKPGGDLADKPLDKKVLAELVREELLSNHSNTTS</sequence>
<protein>
    <recommendedName>
        <fullName evidence="1">Altered inheritance of mitochondria protein 41</fullName>
    </recommendedName>
</protein>
<dbReference type="InterPro" id="IPR003789">
    <property type="entry name" value="Asn/Gln_tRNA_amidoTrase-B-like"/>
</dbReference>
<reference evidence="2" key="1">
    <citation type="journal article" date="2022" name="bioRxiv">
        <title>Deciphering the potential niche of two novel black yeast fungi from a biological soil crust based on their genomes, phenotypes, and melanin regulation.</title>
        <authorList>
            <consortium name="DOE Joint Genome Institute"/>
            <person name="Carr E.C."/>
            <person name="Barton Q."/>
            <person name="Grambo S."/>
            <person name="Sullivan M."/>
            <person name="Renfro C.M."/>
            <person name="Kuo A."/>
            <person name="Pangilinan J."/>
            <person name="Lipzen A."/>
            <person name="Keymanesh K."/>
            <person name="Savage E."/>
            <person name="Barry K."/>
            <person name="Grigoriev I.V."/>
            <person name="Riekhof W.R."/>
            <person name="Harris S.S."/>
        </authorList>
    </citation>
    <scope>NUCLEOTIDE SEQUENCE</scope>
    <source>
        <strain evidence="2">JF 03-4F</strain>
    </source>
</reference>
<dbReference type="Proteomes" id="UP001203852">
    <property type="component" value="Unassembled WGS sequence"/>
</dbReference>